<feature type="region of interest" description="Disordered" evidence="1">
    <location>
        <begin position="109"/>
        <end position="138"/>
    </location>
</feature>
<dbReference type="GeneID" id="59345817"/>
<proteinExistence type="predicted"/>
<gene>
    <name evidence="2" type="ORF">MIND_00657400</name>
</gene>
<organism evidence="2 3">
    <name type="scientific">Mycena indigotica</name>
    <dbReference type="NCBI Taxonomy" id="2126181"/>
    <lineage>
        <taxon>Eukaryota</taxon>
        <taxon>Fungi</taxon>
        <taxon>Dikarya</taxon>
        <taxon>Basidiomycota</taxon>
        <taxon>Agaricomycotina</taxon>
        <taxon>Agaricomycetes</taxon>
        <taxon>Agaricomycetidae</taxon>
        <taxon>Agaricales</taxon>
        <taxon>Marasmiineae</taxon>
        <taxon>Mycenaceae</taxon>
        <taxon>Mycena</taxon>
    </lineage>
</organism>
<evidence type="ECO:0000313" key="3">
    <source>
        <dbReference type="Proteomes" id="UP000636479"/>
    </source>
</evidence>
<keyword evidence="3" id="KW-1185">Reference proteome</keyword>
<dbReference type="AlphaFoldDB" id="A0A8H6SLD8"/>
<sequence>MPKRLNNNNGTITRGLPAGRVRDPTARVILPLHPLPLAHHVLPQDQAGAVYNYPQAASPARAAFACRQTTLQITSLSAPSSVYLKRVLQCRLLPPALLEPRFPLPLPPSATAAERAREDCAGRGHSSKREVTAGKRDVDSEEVVKLAKGMLVVSWNGS</sequence>
<dbReference type="RefSeq" id="XP_037218945.1">
    <property type="nucleotide sequence ID" value="XM_037363301.1"/>
</dbReference>
<dbReference type="EMBL" id="JACAZF010000006">
    <property type="protein sequence ID" value="KAF7300945.1"/>
    <property type="molecule type" value="Genomic_DNA"/>
</dbReference>
<evidence type="ECO:0000256" key="1">
    <source>
        <dbReference type="SAM" id="MobiDB-lite"/>
    </source>
</evidence>
<name>A0A8H6SLD8_9AGAR</name>
<dbReference type="Proteomes" id="UP000636479">
    <property type="component" value="Unassembled WGS sequence"/>
</dbReference>
<accession>A0A8H6SLD8</accession>
<comment type="caution">
    <text evidence="2">The sequence shown here is derived from an EMBL/GenBank/DDBJ whole genome shotgun (WGS) entry which is preliminary data.</text>
</comment>
<reference evidence="2" key="1">
    <citation type="submission" date="2020-05" db="EMBL/GenBank/DDBJ databases">
        <title>Mycena genomes resolve the evolution of fungal bioluminescence.</title>
        <authorList>
            <person name="Tsai I.J."/>
        </authorList>
    </citation>
    <scope>NUCLEOTIDE SEQUENCE</scope>
    <source>
        <strain evidence="2">171206Taipei</strain>
    </source>
</reference>
<protein>
    <submittedName>
        <fullName evidence="2">Uncharacterized protein</fullName>
    </submittedName>
</protein>
<feature type="compositionally biased region" description="Basic and acidic residues" evidence="1">
    <location>
        <begin position="114"/>
        <end position="138"/>
    </location>
</feature>
<evidence type="ECO:0000313" key="2">
    <source>
        <dbReference type="EMBL" id="KAF7300945.1"/>
    </source>
</evidence>